<dbReference type="InParanoid" id="A0A077ZQR6"/>
<feature type="region of interest" description="Disordered" evidence="1">
    <location>
        <begin position="508"/>
        <end position="531"/>
    </location>
</feature>
<proteinExistence type="predicted"/>
<feature type="region of interest" description="Disordered" evidence="1">
    <location>
        <begin position="94"/>
        <end position="113"/>
    </location>
</feature>
<dbReference type="EMBL" id="CCKQ01001159">
    <property type="protein sequence ID" value="CDW72268.1"/>
    <property type="molecule type" value="Genomic_DNA"/>
</dbReference>
<feature type="compositionally biased region" description="Low complexity" evidence="1">
    <location>
        <begin position="731"/>
        <end position="754"/>
    </location>
</feature>
<sequence length="806" mass="90443">MNTQNNLIAINTQQPQPLQISNNMQPLQSLLPLSAAQSPNQTKVLSPTTMQFPGSHGKTCSMGSDDLYKLSQIQRQKYILQQSQLYARAGNKFKAQGNGASQPSAQKPKQNGTVNQFDNIGWVFLKNDQLNPSGGTAASHNSQNSSFKKRIQNRKELNQSGVLSDNTSVDSQNNDRSFVGGQNLAEIIQKHQQIREEQSASVDMKQLQDHQVQYNIQDLDSPQLILDKIQTQVHDQMCNGGQNNYLNFQALNFQKLNQSTKHSARVSMNNINTENQINDIGGNGSNFQSFKKNAMKLPKVTLRHSLINQYTSQKTSSQPISPRIFDNAKFGGSGNPKKSQNSSGFGGADNTNINNSQNQINPFSLPLIDKNTQQSTQFIDNTDSTALINQNNSAGNVDYQQIYNCQNNRSLNLRDNQKFGEMESLLESQAEIKHNSQSNTGIDQTSGSFLTETKIELKSTNKFNLKNLKLKALQSPQQHHQFFVQSQERQSSMSSYKNSFITEQQMQPDASAVTFQRPHDQPKSKISSGTQFPADQGVFTSVQKICSSCNKKTSGKQQFSFDSQQIESIQRVKRKNYSCLSDGMLEEESFEFEEPPLNLRQPQQRLNLNLPRLNNSVIEHSDISISNSIKPNISPSYNVIRDNPFFTNFAKNYNQKLIRAFEEADKANSNEAAGNCASLKQDVLAYMEQNNEIRQLIKEEALKNATLVSTKGKIKKVLINKKQLQKIMNDHQNNNSQNNNNSSNNNNSTNENISGTVALLNDSNEDGSRNGKNSSDVKAGKQEIMKNYGRWYLKPNDFNKIMSNLK</sequence>
<dbReference type="Proteomes" id="UP000039865">
    <property type="component" value="Unassembled WGS sequence"/>
</dbReference>
<feature type="compositionally biased region" description="Polar residues" evidence="1">
    <location>
        <begin position="158"/>
        <end position="176"/>
    </location>
</feature>
<feature type="region of interest" description="Disordered" evidence="1">
    <location>
        <begin position="158"/>
        <end position="177"/>
    </location>
</feature>
<evidence type="ECO:0000313" key="3">
    <source>
        <dbReference type="Proteomes" id="UP000039865"/>
    </source>
</evidence>
<feature type="compositionally biased region" description="Polar residues" evidence="1">
    <location>
        <begin position="98"/>
        <end position="113"/>
    </location>
</feature>
<accession>A0A077ZQR6</accession>
<feature type="region of interest" description="Disordered" evidence="1">
    <location>
        <begin position="328"/>
        <end position="363"/>
    </location>
</feature>
<evidence type="ECO:0000256" key="1">
    <source>
        <dbReference type="SAM" id="MobiDB-lite"/>
    </source>
</evidence>
<protein>
    <submittedName>
        <fullName evidence="2">Uncharacterized protein</fullName>
    </submittedName>
</protein>
<feature type="region of interest" description="Disordered" evidence="1">
    <location>
        <begin position="731"/>
        <end position="781"/>
    </location>
</feature>
<evidence type="ECO:0000313" key="2">
    <source>
        <dbReference type="EMBL" id="CDW72268.1"/>
    </source>
</evidence>
<name>A0A077ZQR6_STYLE</name>
<organism evidence="2 3">
    <name type="scientific">Stylonychia lemnae</name>
    <name type="common">Ciliate</name>
    <dbReference type="NCBI Taxonomy" id="5949"/>
    <lineage>
        <taxon>Eukaryota</taxon>
        <taxon>Sar</taxon>
        <taxon>Alveolata</taxon>
        <taxon>Ciliophora</taxon>
        <taxon>Intramacronucleata</taxon>
        <taxon>Spirotrichea</taxon>
        <taxon>Stichotrichia</taxon>
        <taxon>Sporadotrichida</taxon>
        <taxon>Oxytrichidae</taxon>
        <taxon>Stylonychinae</taxon>
        <taxon>Stylonychia</taxon>
    </lineage>
</organism>
<keyword evidence="3" id="KW-1185">Reference proteome</keyword>
<gene>
    <name evidence="2" type="primary">Contig9259.g9895</name>
    <name evidence="2" type="ORF">STYLEM_1226</name>
</gene>
<reference evidence="2 3" key="1">
    <citation type="submission" date="2014-06" db="EMBL/GenBank/DDBJ databases">
        <authorList>
            <person name="Swart Estienne"/>
        </authorList>
    </citation>
    <scope>NUCLEOTIDE SEQUENCE [LARGE SCALE GENOMIC DNA]</scope>
    <source>
        <strain evidence="2 3">130c</strain>
    </source>
</reference>
<dbReference type="AlphaFoldDB" id="A0A077ZQR6"/>
<feature type="compositionally biased region" description="Low complexity" evidence="1">
    <location>
        <begin position="350"/>
        <end position="361"/>
    </location>
</feature>